<feature type="transmembrane region" description="Helical" evidence="8">
    <location>
        <begin position="115"/>
        <end position="136"/>
    </location>
</feature>
<evidence type="ECO:0000256" key="9">
    <source>
        <dbReference type="SAM" id="SignalP"/>
    </source>
</evidence>
<sequence>MPSILRVRFLLVALGTCKLHHITFQLKWDRYWFDKWRIRVPSLESTGTQFAENITCKEEYPEIELVQLLNINILRSKLMDELPGSAGTSAGFTLRLGQTFFSSASLLFMSLGVEFYSYTAFCYLVTIMGLVIPWSFTLALVDGYSVMVKCPIRQPGILLIIVVGDWVLSTLTLAAACSTASVVDLLLNTHGSFCPPMLCSRYRISAIMAFLSWFLSLTSSLFNLWLLPSL</sequence>
<dbReference type="AlphaFoldDB" id="A0AAN9STR3"/>
<feature type="chain" id="PRO_5042887267" description="CASP-like protein" evidence="9">
    <location>
        <begin position="20"/>
        <end position="230"/>
    </location>
</feature>
<evidence type="ECO:0000256" key="2">
    <source>
        <dbReference type="ARBA" id="ARBA00007651"/>
    </source>
</evidence>
<evidence type="ECO:0000256" key="1">
    <source>
        <dbReference type="ARBA" id="ARBA00004651"/>
    </source>
</evidence>
<keyword evidence="9" id="KW-0732">Signal</keyword>
<keyword evidence="4 8" id="KW-1003">Cell membrane</keyword>
<name>A0AAN9STR3_PSOTE</name>
<feature type="transmembrane region" description="Helical" evidence="8">
    <location>
        <begin position="204"/>
        <end position="227"/>
    </location>
</feature>
<accession>A0AAN9STR3</accession>
<keyword evidence="6 8" id="KW-1133">Transmembrane helix</keyword>
<organism evidence="11 12">
    <name type="scientific">Psophocarpus tetragonolobus</name>
    <name type="common">Winged bean</name>
    <name type="synonym">Dolichos tetragonolobus</name>
    <dbReference type="NCBI Taxonomy" id="3891"/>
    <lineage>
        <taxon>Eukaryota</taxon>
        <taxon>Viridiplantae</taxon>
        <taxon>Streptophyta</taxon>
        <taxon>Embryophyta</taxon>
        <taxon>Tracheophyta</taxon>
        <taxon>Spermatophyta</taxon>
        <taxon>Magnoliopsida</taxon>
        <taxon>eudicotyledons</taxon>
        <taxon>Gunneridae</taxon>
        <taxon>Pentapetalae</taxon>
        <taxon>rosids</taxon>
        <taxon>fabids</taxon>
        <taxon>Fabales</taxon>
        <taxon>Fabaceae</taxon>
        <taxon>Papilionoideae</taxon>
        <taxon>50 kb inversion clade</taxon>
        <taxon>NPAAA clade</taxon>
        <taxon>indigoferoid/millettioid clade</taxon>
        <taxon>Phaseoleae</taxon>
        <taxon>Psophocarpus</taxon>
    </lineage>
</organism>
<comment type="caution">
    <text evidence="11">The sequence shown here is derived from an EMBL/GenBank/DDBJ whole genome shotgun (WGS) entry which is preliminary data.</text>
</comment>
<evidence type="ECO:0000256" key="7">
    <source>
        <dbReference type="ARBA" id="ARBA00023136"/>
    </source>
</evidence>
<evidence type="ECO:0000256" key="4">
    <source>
        <dbReference type="ARBA" id="ARBA00022475"/>
    </source>
</evidence>
<keyword evidence="7 8" id="KW-0472">Membrane</keyword>
<evidence type="ECO:0000256" key="8">
    <source>
        <dbReference type="RuleBase" id="RU361233"/>
    </source>
</evidence>
<dbReference type="PANTHER" id="PTHR32021">
    <property type="entry name" value="CASP-LIKE PROTEIN 5B3"/>
    <property type="match status" value="1"/>
</dbReference>
<dbReference type="Proteomes" id="UP001386955">
    <property type="component" value="Unassembled WGS sequence"/>
</dbReference>
<comment type="caution">
    <text evidence="8">Lacks conserved residue(s) required for the propagation of feature annotation.</text>
</comment>
<protein>
    <recommendedName>
        <fullName evidence="8">CASP-like protein</fullName>
    </recommendedName>
</protein>
<dbReference type="GO" id="GO:0005886">
    <property type="term" value="C:plasma membrane"/>
    <property type="evidence" value="ECO:0007669"/>
    <property type="project" value="UniProtKB-SubCell"/>
</dbReference>
<feature type="domain" description="Casparian strip membrane protein" evidence="10">
    <location>
        <begin position="85"/>
        <end position="215"/>
    </location>
</feature>
<evidence type="ECO:0000256" key="6">
    <source>
        <dbReference type="ARBA" id="ARBA00022989"/>
    </source>
</evidence>
<reference evidence="11 12" key="1">
    <citation type="submission" date="2024-01" db="EMBL/GenBank/DDBJ databases">
        <title>The genomes of 5 underutilized Papilionoideae crops provide insights into root nodulation and disease resistanc.</title>
        <authorList>
            <person name="Jiang F."/>
        </authorList>
    </citation>
    <scope>NUCLEOTIDE SEQUENCE [LARGE SCALE GENOMIC DNA]</scope>
    <source>
        <strain evidence="11">DUOXIRENSHENG_FW03</strain>
        <tissue evidence="11">Leaves</tissue>
    </source>
</reference>
<evidence type="ECO:0000256" key="5">
    <source>
        <dbReference type="ARBA" id="ARBA00022692"/>
    </source>
</evidence>
<dbReference type="InterPro" id="IPR006702">
    <property type="entry name" value="CASP_dom"/>
</dbReference>
<gene>
    <name evidence="11" type="ORF">VNO78_05374</name>
</gene>
<dbReference type="Pfam" id="PF04535">
    <property type="entry name" value="CASP_dom"/>
    <property type="match status" value="1"/>
</dbReference>
<comment type="similarity">
    <text evidence="2 8">Belongs to the Casparian strip membrane proteins (CASP) family.</text>
</comment>
<evidence type="ECO:0000259" key="10">
    <source>
        <dbReference type="Pfam" id="PF04535"/>
    </source>
</evidence>
<dbReference type="EMBL" id="JAYMYS010000002">
    <property type="protein sequence ID" value="KAK7404465.1"/>
    <property type="molecule type" value="Genomic_DNA"/>
</dbReference>
<proteinExistence type="inferred from homology"/>
<dbReference type="InterPro" id="IPR045009">
    <property type="entry name" value="CASPL-5"/>
</dbReference>
<comment type="subunit">
    <text evidence="3 8">Homodimer and heterodimers.</text>
</comment>
<dbReference type="PANTHER" id="PTHR32021:SF32">
    <property type="entry name" value="CASP-LIKE PROTEIN 5C3"/>
    <property type="match status" value="1"/>
</dbReference>
<evidence type="ECO:0000313" key="11">
    <source>
        <dbReference type="EMBL" id="KAK7404465.1"/>
    </source>
</evidence>
<comment type="subcellular location">
    <subcellularLocation>
        <location evidence="1 8">Cell membrane</location>
        <topology evidence="1 8">Multi-pass membrane protein</topology>
    </subcellularLocation>
</comment>
<evidence type="ECO:0000256" key="3">
    <source>
        <dbReference type="ARBA" id="ARBA00011489"/>
    </source>
</evidence>
<feature type="transmembrane region" description="Helical" evidence="8">
    <location>
        <begin position="156"/>
        <end position="183"/>
    </location>
</feature>
<feature type="signal peptide" evidence="9">
    <location>
        <begin position="1"/>
        <end position="19"/>
    </location>
</feature>
<keyword evidence="5 8" id="KW-0812">Transmembrane</keyword>
<keyword evidence="12" id="KW-1185">Reference proteome</keyword>
<evidence type="ECO:0000313" key="12">
    <source>
        <dbReference type="Proteomes" id="UP001386955"/>
    </source>
</evidence>